<organism evidence="3 4">
    <name type="scientific">Pristionchus mayeri</name>
    <dbReference type="NCBI Taxonomy" id="1317129"/>
    <lineage>
        <taxon>Eukaryota</taxon>
        <taxon>Metazoa</taxon>
        <taxon>Ecdysozoa</taxon>
        <taxon>Nematoda</taxon>
        <taxon>Chromadorea</taxon>
        <taxon>Rhabditida</taxon>
        <taxon>Rhabditina</taxon>
        <taxon>Diplogasteromorpha</taxon>
        <taxon>Diplogasteroidea</taxon>
        <taxon>Neodiplogasteridae</taxon>
        <taxon>Pristionchus</taxon>
    </lineage>
</organism>
<dbReference type="PANTHER" id="PTHR46150">
    <property type="entry name" value="RHO GTPASE-ACTIVATING PROTEIN 100F"/>
    <property type="match status" value="1"/>
</dbReference>
<dbReference type="GO" id="GO:0005096">
    <property type="term" value="F:GTPase activator activity"/>
    <property type="evidence" value="ECO:0007669"/>
    <property type="project" value="TreeGrafter"/>
</dbReference>
<comment type="caution">
    <text evidence="3">The sequence shown here is derived from an EMBL/GenBank/DDBJ whole genome shotgun (WGS) entry which is preliminary data.</text>
</comment>
<reference evidence="4" key="1">
    <citation type="submission" date="2022-10" db="EMBL/GenBank/DDBJ databases">
        <title>Genome assembly of Pristionchus species.</title>
        <authorList>
            <person name="Yoshida K."/>
            <person name="Sommer R.J."/>
        </authorList>
    </citation>
    <scope>NUCLEOTIDE SEQUENCE [LARGE SCALE GENOMIC DNA]</scope>
    <source>
        <strain evidence="4">RS5460</strain>
    </source>
</reference>
<feature type="domain" description="PDZ" evidence="2">
    <location>
        <begin position="107"/>
        <end position="179"/>
    </location>
</feature>
<name>A0AAN4Z784_9BILA</name>
<protein>
    <recommendedName>
        <fullName evidence="2">PDZ domain-containing protein</fullName>
    </recommendedName>
</protein>
<dbReference type="PROSITE" id="PS50106">
    <property type="entry name" value="PDZ"/>
    <property type="match status" value="1"/>
</dbReference>
<sequence>MPRPPMIRKQKSASETSALALFHQTLESLRKARQYEEAHAMNEQRRAGPGPGGGHRQLPDDVIRQIKAVDQQTSTLTASGVAGFSARVLDKTEQPHPKTGEIYVVQLVEMIKKPGQSLGLYLREGNGIDRPTGVFASRFGPNSELERYGDVIRPGDEILSINNVDVASMSIDDVVLTLS</sequence>
<dbReference type="GO" id="GO:0046578">
    <property type="term" value="P:regulation of Ras protein signal transduction"/>
    <property type="evidence" value="ECO:0007669"/>
    <property type="project" value="TreeGrafter"/>
</dbReference>
<evidence type="ECO:0000259" key="2">
    <source>
        <dbReference type="PROSITE" id="PS50106"/>
    </source>
</evidence>
<dbReference type="Gene3D" id="2.30.42.10">
    <property type="match status" value="1"/>
</dbReference>
<dbReference type="Proteomes" id="UP001328107">
    <property type="component" value="Unassembled WGS sequence"/>
</dbReference>
<dbReference type="Pfam" id="PF00595">
    <property type="entry name" value="PDZ"/>
    <property type="match status" value="1"/>
</dbReference>
<dbReference type="InterPro" id="IPR001478">
    <property type="entry name" value="PDZ"/>
</dbReference>
<dbReference type="InterPro" id="IPR036034">
    <property type="entry name" value="PDZ_sf"/>
</dbReference>
<feature type="non-terminal residue" evidence="3">
    <location>
        <position position="179"/>
    </location>
</feature>
<dbReference type="GO" id="GO:0097060">
    <property type="term" value="C:synaptic membrane"/>
    <property type="evidence" value="ECO:0007669"/>
    <property type="project" value="TreeGrafter"/>
</dbReference>
<proteinExistence type="predicted"/>
<accession>A0AAN4Z784</accession>
<dbReference type="EMBL" id="BTRK01000002">
    <property type="protein sequence ID" value="GMR35782.1"/>
    <property type="molecule type" value="Genomic_DNA"/>
</dbReference>
<dbReference type="InterPro" id="IPR052118">
    <property type="entry name" value="Rho-GAP_regulator"/>
</dbReference>
<dbReference type="SUPFAM" id="SSF50156">
    <property type="entry name" value="PDZ domain-like"/>
    <property type="match status" value="1"/>
</dbReference>
<dbReference type="GO" id="GO:0030030">
    <property type="term" value="P:cell projection organization"/>
    <property type="evidence" value="ECO:0007669"/>
    <property type="project" value="TreeGrafter"/>
</dbReference>
<dbReference type="GO" id="GO:0016477">
    <property type="term" value="P:cell migration"/>
    <property type="evidence" value="ECO:0007669"/>
    <property type="project" value="TreeGrafter"/>
</dbReference>
<keyword evidence="4" id="KW-1185">Reference proteome</keyword>
<evidence type="ECO:0000313" key="3">
    <source>
        <dbReference type="EMBL" id="GMR35782.1"/>
    </source>
</evidence>
<dbReference type="PANTHER" id="PTHR46150:SF3">
    <property type="entry name" value="RHO GTPASE-ACTIVATING PROTEIN 100F"/>
    <property type="match status" value="1"/>
</dbReference>
<evidence type="ECO:0000313" key="4">
    <source>
        <dbReference type="Proteomes" id="UP001328107"/>
    </source>
</evidence>
<dbReference type="AlphaFoldDB" id="A0AAN4Z784"/>
<gene>
    <name evidence="3" type="ORF">PMAYCL1PPCAC_05977</name>
</gene>
<feature type="region of interest" description="Disordered" evidence="1">
    <location>
        <begin position="38"/>
        <end position="58"/>
    </location>
</feature>
<evidence type="ECO:0000256" key="1">
    <source>
        <dbReference type="SAM" id="MobiDB-lite"/>
    </source>
</evidence>